<organism evidence="3">
    <name type="scientific">Caenorhabditis remanei</name>
    <name type="common">Caenorhabditis vulgaris</name>
    <dbReference type="NCBI Taxonomy" id="31234"/>
    <lineage>
        <taxon>Eukaryota</taxon>
        <taxon>Metazoa</taxon>
        <taxon>Ecdysozoa</taxon>
        <taxon>Nematoda</taxon>
        <taxon>Chromadorea</taxon>
        <taxon>Rhabditida</taxon>
        <taxon>Rhabditina</taxon>
        <taxon>Rhabditomorpha</taxon>
        <taxon>Rhabditoidea</taxon>
        <taxon>Rhabditidae</taxon>
        <taxon>Peloderinae</taxon>
        <taxon>Caenorhabditis</taxon>
    </lineage>
</organism>
<name>E3MRU6_CAERE</name>
<protein>
    <submittedName>
        <fullName evidence="2">Uncharacterized protein</fullName>
    </submittedName>
</protein>
<evidence type="ECO:0000256" key="1">
    <source>
        <dbReference type="SAM" id="Phobius"/>
    </source>
</evidence>
<keyword evidence="1" id="KW-0812">Transmembrane</keyword>
<dbReference type="HOGENOM" id="CLU_1549076_0_0_1"/>
<keyword evidence="1" id="KW-0472">Membrane</keyword>
<evidence type="ECO:0000313" key="2">
    <source>
        <dbReference type="EMBL" id="EFP08060.1"/>
    </source>
</evidence>
<sequence length="173" mass="19290">MDIENLQSSNNRSTASRPPDGFHAFLQTAFSALLAFVLSLRIIVFATARKRLTTTAANPDIQVEEASSSSSDTSSDTEVVEEGVFVQLIVTIFFESFRSFNYFVTLSLNLFEFPSTSLSSDFVFYLCISGSLYNSLPINLPSLLISHHIRSVMYDVPCIPKRQINTNRLSIKS</sequence>
<proteinExistence type="predicted"/>
<dbReference type="Proteomes" id="UP000008281">
    <property type="component" value="Unassembled WGS sequence"/>
</dbReference>
<dbReference type="InParanoid" id="E3MRU6"/>
<keyword evidence="3" id="KW-1185">Reference proteome</keyword>
<evidence type="ECO:0000313" key="3">
    <source>
        <dbReference type="Proteomes" id="UP000008281"/>
    </source>
</evidence>
<reference evidence="2" key="1">
    <citation type="submission" date="2007-07" db="EMBL/GenBank/DDBJ databases">
        <title>PCAP assembly of the Caenorhabditis remanei genome.</title>
        <authorList>
            <consortium name="The Caenorhabditis remanei Sequencing Consortium"/>
            <person name="Wilson R.K."/>
        </authorList>
    </citation>
    <scope>NUCLEOTIDE SEQUENCE [LARGE SCALE GENOMIC DNA]</scope>
    <source>
        <strain evidence="2">PB4641</strain>
    </source>
</reference>
<dbReference type="eggNOG" id="ENOG502TIM7">
    <property type="taxonomic scope" value="Eukaryota"/>
</dbReference>
<gene>
    <name evidence="2" type="ORF">CRE_14811</name>
</gene>
<dbReference type="AlphaFoldDB" id="E3MRU6"/>
<dbReference type="EMBL" id="DS268470">
    <property type="protein sequence ID" value="EFP08060.1"/>
    <property type="molecule type" value="Genomic_DNA"/>
</dbReference>
<accession>E3MRU6</accession>
<feature type="transmembrane region" description="Helical" evidence="1">
    <location>
        <begin position="24"/>
        <end position="44"/>
    </location>
</feature>
<keyword evidence="1" id="KW-1133">Transmembrane helix</keyword>